<protein>
    <submittedName>
        <fullName evidence="1">Uncharacterized protein</fullName>
    </submittedName>
</protein>
<dbReference type="Gramene" id="PGSC0003DMT400025546">
    <property type="protein sequence ID" value="PGSC0003DMT400025546"/>
    <property type="gene ID" value="PGSC0003DMG402009870"/>
</dbReference>
<evidence type="ECO:0000313" key="1">
    <source>
        <dbReference type="EnsemblPlants" id="PGSC0003DMT400025546"/>
    </source>
</evidence>
<name>M1ALL2_SOLTU</name>
<dbReference type="HOGENOM" id="CLU_2431293_0_0_1"/>
<dbReference type="PaxDb" id="4113-PGSC0003DMT400025546"/>
<accession>M1ALL2</accession>
<dbReference type="Proteomes" id="UP000011115">
    <property type="component" value="Unassembled WGS sequence"/>
</dbReference>
<dbReference type="InParanoid" id="M1ALL2"/>
<dbReference type="AlphaFoldDB" id="M1ALL2"/>
<keyword evidence="2" id="KW-1185">Reference proteome</keyword>
<reference evidence="1" key="2">
    <citation type="submission" date="2015-06" db="UniProtKB">
        <authorList>
            <consortium name="EnsemblPlants"/>
        </authorList>
    </citation>
    <scope>IDENTIFICATION</scope>
    <source>
        <strain evidence="1">DM1-3 516 R44</strain>
    </source>
</reference>
<organism evidence="1 2">
    <name type="scientific">Solanum tuberosum</name>
    <name type="common">Potato</name>
    <dbReference type="NCBI Taxonomy" id="4113"/>
    <lineage>
        <taxon>Eukaryota</taxon>
        <taxon>Viridiplantae</taxon>
        <taxon>Streptophyta</taxon>
        <taxon>Embryophyta</taxon>
        <taxon>Tracheophyta</taxon>
        <taxon>Spermatophyta</taxon>
        <taxon>Magnoliopsida</taxon>
        <taxon>eudicotyledons</taxon>
        <taxon>Gunneridae</taxon>
        <taxon>Pentapetalae</taxon>
        <taxon>asterids</taxon>
        <taxon>lamiids</taxon>
        <taxon>Solanales</taxon>
        <taxon>Solanaceae</taxon>
        <taxon>Solanoideae</taxon>
        <taxon>Solaneae</taxon>
        <taxon>Solanum</taxon>
    </lineage>
</organism>
<proteinExistence type="predicted"/>
<sequence>MDVFVLQSMSGILLQPTLADIPLPVFQYHQLMQKRSDISKPQDSFIIVFNKDKQAVIPDLTISPPLCKFLNVFNIKTPVLVFHTKVHGLWH</sequence>
<evidence type="ECO:0000313" key="2">
    <source>
        <dbReference type="Proteomes" id="UP000011115"/>
    </source>
</evidence>
<dbReference type="EnsemblPlants" id="PGSC0003DMT400025546">
    <property type="protein sequence ID" value="PGSC0003DMT400025546"/>
    <property type="gene ID" value="PGSC0003DMG402009870"/>
</dbReference>
<reference evidence="2" key="1">
    <citation type="journal article" date="2011" name="Nature">
        <title>Genome sequence and analysis of the tuber crop potato.</title>
        <authorList>
            <consortium name="The Potato Genome Sequencing Consortium"/>
        </authorList>
    </citation>
    <scope>NUCLEOTIDE SEQUENCE [LARGE SCALE GENOMIC DNA]</scope>
    <source>
        <strain evidence="2">cv. DM1-3 516 R44</strain>
    </source>
</reference>